<evidence type="ECO:0000313" key="5">
    <source>
        <dbReference type="EMBL" id="TRZ38008.1"/>
    </source>
</evidence>
<dbReference type="AlphaFoldDB" id="A0A553SLZ4"/>
<dbReference type="InterPro" id="IPR009057">
    <property type="entry name" value="Homeodomain-like_sf"/>
</dbReference>
<keyword evidence="2 3" id="KW-0238">DNA-binding</keyword>
<feature type="DNA-binding region" description="H-T-H motif" evidence="3">
    <location>
        <begin position="32"/>
        <end position="51"/>
    </location>
</feature>
<dbReference type="PANTHER" id="PTHR43479">
    <property type="entry name" value="ACREF/ENVCD OPERON REPRESSOR-RELATED"/>
    <property type="match status" value="1"/>
</dbReference>
<dbReference type="RefSeq" id="WP_185766283.1">
    <property type="nucleotide sequence ID" value="NZ_RIBP01000004.1"/>
</dbReference>
<sequence>MFCIQAKKEEVKNQIEAAALTVFFEKGFIKAKMSDIAEEINISVGNIYTYFKNKNELFYTVVPPSLVDYLQKILVESIHIVNQKFFDGTNDKEAAIYQEQIHLLTEYHRQIVIIFEKSHGTVYSNAKNELIELMIETKKPYMKNTYKKHDITKDENTILLTILANSFVDMILDLLKREMSAESRKRIFEMLSIYRLHGINSLNE</sequence>
<feature type="domain" description="HTH tetR-type" evidence="4">
    <location>
        <begin position="9"/>
        <end position="69"/>
    </location>
</feature>
<name>A0A553SLZ4_NIACI</name>
<gene>
    <name evidence="5" type="ORF">CEQ21_21585</name>
</gene>
<evidence type="ECO:0000256" key="2">
    <source>
        <dbReference type="ARBA" id="ARBA00023125"/>
    </source>
</evidence>
<reference evidence="6" key="1">
    <citation type="submission" date="2018-10" db="EMBL/GenBank/DDBJ databases">
        <title>FDA dAtabase for Regulatory Grade micrObial Sequences (FDA-ARGOS): Supporting development and validation of Infectious Disease Dx tests.</title>
        <authorList>
            <person name="Minogue T."/>
            <person name="Wolcott M."/>
            <person name="Wasieloski L."/>
            <person name="Aguilar W."/>
            <person name="Moore D."/>
            <person name="Tallon L."/>
            <person name="Sadzewicz L."/>
            <person name="Sengamalay N."/>
            <person name="Ott S."/>
            <person name="Godinez A."/>
            <person name="Nagaraj S."/>
            <person name="Vavikolanu K."/>
            <person name="Vyas G."/>
            <person name="Nadendla S."/>
            <person name="George J."/>
            <person name="Sichtig H."/>
        </authorList>
    </citation>
    <scope>NUCLEOTIDE SEQUENCE [LARGE SCALE GENOMIC DNA]</scope>
    <source>
        <strain evidence="6">FDAARGOS_343</strain>
    </source>
</reference>
<dbReference type="Gene3D" id="1.10.357.10">
    <property type="entry name" value="Tetracycline Repressor, domain 2"/>
    <property type="match status" value="1"/>
</dbReference>
<accession>A0A553SLZ4</accession>
<evidence type="ECO:0000313" key="6">
    <source>
        <dbReference type="Proteomes" id="UP000319837"/>
    </source>
</evidence>
<dbReference type="InterPro" id="IPR001647">
    <property type="entry name" value="HTH_TetR"/>
</dbReference>
<dbReference type="PANTHER" id="PTHR43479:SF11">
    <property type="entry name" value="ACREF_ENVCD OPERON REPRESSOR-RELATED"/>
    <property type="match status" value="1"/>
</dbReference>
<evidence type="ECO:0000256" key="1">
    <source>
        <dbReference type="ARBA" id="ARBA00022491"/>
    </source>
</evidence>
<dbReference type="SUPFAM" id="SSF46689">
    <property type="entry name" value="Homeodomain-like"/>
    <property type="match status" value="1"/>
</dbReference>
<proteinExistence type="predicted"/>
<organism evidence="5 6">
    <name type="scientific">Niallia circulans</name>
    <name type="common">Bacillus circulans</name>
    <dbReference type="NCBI Taxonomy" id="1397"/>
    <lineage>
        <taxon>Bacteria</taxon>
        <taxon>Bacillati</taxon>
        <taxon>Bacillota</taxon>
        <taxon>Bacilli</taxon>
        <taxon>Bacillales</taxon>
        <taxon>Bacillaceae</taxon>
        <taxon>Niallia</taxon>
    </lineage>
</organism>
<comment type="caution">
    <text evidence="5">The sequence shown here is derived from an EMBL/GenBank/DDBJ whole genome shotgun (WGS) entry which is preliminary data.</text>
</comment>
<dbReference type="Pfam" id="PF00440">
    <property type="entry name" value="TetR_N"/>
    <property type="match status" value="1"/>
</dbReference>
<evidence type="ECO:0000256" key="3">
    <source>
        <dbReference type="PROSITE-ProRule" id="PRU00335"/>
    </source>
</evidence>
<dbReference type="PRINTS" id="PR00455">
    <property type="entry name" value="HTHTETR"/>
</dbReference>
<keyword evidence="1" id="KW-0678">Repressor</keyword>
<dbReference type="Proteomes" id="UP000319837">
    <property type="component" value="Unassembled WGS sequence"/>
</dbReference>
<dbReference type="EMBL" id="RIBP01000004">
    <property type="protein sequence ID" value="TRZ38008.1"/>
    <property type="molecule type" value="Genomic_DNA"/>
</dbReference>
<evidence type="ECO:0000259" key="4">
    <source>
        <dbReference type="PROSITE" id="PS50977"/>
    </source>
</evidence>
<protein>
    <submittedName>
        <fullName evidence="5">TetR/AcrR family transcriptional regulator</fullName>
    </submittedName>
</protein>
<dbReference type="InterPro" id="IPR050624">
    <property type="entry name" value="HTH-type_Tx_Regulator"/>
</dbReference>
<dbReference type="PROSITE" id="PS50977">
    <property type="entry name" value="HTH_TETR_2"/>
    <property type="match status" value="1"/>
</dbReference>
<dbReference type="GO" id="GO:0003677">
    <property type="term" value="F:DNA binding"/>
    <property type="evidence" value="ECO:0007669"/>
    <property type="project" value="UniProtKB-UniRule"/>
</dbReference>